<organism evidence="10 11">
    <name type="scientific">Paracoccus laeviglucosivorans</name>
    <dbReference type="NCBI Taxonomy" id="1197861"/>
    <lineage>
        <taxon>Bacteria</taxon>
        <taxon>Pseudomonadati</taxon>
        <taxon>Pseudomonadota</taxon>
        <taxon>Alphaproteobacteria</taxon>
        <taxon>Rhodobacterales</taxon>
        <taxon>Paracoccaceae</taxon>
        <taxon>Paracoccus</taxon>
    </lineage>
</organism>
<evidence type="ECO:0000256" key="2">
    <source>
        <dbReference type="ARBA" id="ARBA00012438"/>
    </source>
</evidence>
<evidence type="ECO:0000313" key="11">
    <source>
        <dbReference type="Proteomes" id="UP000319014"/>
    </source>
</evidence>
<dbReference type="AlphaFoldDB" id="A0A521EQ93"/>
<keyword evidence="5" id="KW-0547">Nucleotide-binding</keyword>
<dbReference type="GO" id="GO:0005524">
    <property type="term" value="F:ATP binding"/>
    <property type="evidence" value="ECO:0007669"/>
    <property type="project" value="UniProtKB-KW"/>
</dbReference>
<dbReference type="Pfam" id="PF08448">
    <property type="entry name" value="PAS_4"/>
    <property type="match status" value="1"/>
</dbReference>
<evidence type="ECO:0000259" key="9">
    <source>
        <dbReference type="SMART" id="SM00911"/>
    </source>
</evidence>
<dbReference type="EMBL" id="FXTK01000014">
    <property type="protein sequence ID" value="SMO85581.1"/>
    <property type="molecule type" value="Genomic_DNA"/>
</dbReference>
<accession>A0A521EQ93</accession>
<dbReference type="EC" id="2.7.13.3" evidence="2"/>
<keyword evidence="11" id="KW-1185">Reference proteome</keyword>
<dbReference type="PANTHER" id="PTHR41523">
    <property type="entry name" value="TWO-COMPONENT SYSTEM SENSOR PROTEIN"/>
    <property type="match status" value="1"/>
</dbReference>
<dbReference type="Gene3D" id="3.30.450.20">
    <property type="entry name" value="PAS domain"/>
    <property type="match status" value="1"/>
</dbReference>
<keyword evidence="8" id="KW-0175">Coiled coil</keyword>
<evidence type="ECO:0000256" key="4">
    <source>
        <dbReference type="ARBA" id="ARBA00022679"/>
    </source>
</evidence>
<evidence type="ECO:0000256" key="6">
    <source>
        <dbReference type="ARBA" id="ARBA00022777"/>
    </source>
</evidence>
<evidence type="ECO:0000313" key="10">
    <source>
        <dbReference type="EMBL" id="SMO85581.1"/>
    </source>
</evidence>
<keyword evidence="3" id="KW-0597">Phosphoprotein</keyword>
<dbReference type="Gene3D" id="3.30.565.10">
    <property type="entry name" value="Histidine kinase-like ATPase, C-terminal domain"/>
    <property type="match status" value="1"/>
</dbReference>
<evidence type="ECO:0000256" key="1">
    <source>
        <dbReference type="ARBA" id="ARBA00000085"/>
    </source>
</evidence>
<dbReference type="SUPFAM" id="SSF55874">
    <property type="entry name" value="ATPase domain of HSP90 chaperone/DNA topoisomerase II/histidine kinase"/>
    <property type="match status" value="1"/>
</dbReference>
<evidence type="ECO:0000256" key="8">
    <source>
        <dbReference type="SAM" id="Coils"/>
    </source>
</evidence>
<comment type="catalytic activity">
    <reaction evidence="1">
        <text>ATP + protein L-histidine = ADP + protein N-phospho-L-histidine.</text>
        <dbReference type="EC" id="2.7.13.3"/>
    </reaction>
</comment>
<dbReference type="PANTHER" id="PTHR41523:SF8">
    <property type="entry name" value="ETHYLENE RESPONSE SENSOR PROTEIN"/>
    <property type="match status" value="1"/>
</dbReference>
<feature type="coiled-coil region" evidence="8">
    <location>
        <begin position="159"/>
        <end position="186"/>
    </location>
</feature>
<keyword evidence="7" id="KW-0067">ATP-binding</keyword>
<dbReference type="SMART" id="SM00911">
    <property type="entry name" value="HWE_HK"/>
    <property type="match status" value="1"/>
</dbReference>
<gene>
    <name evidence="10" type="ORF">SAMN06265221_11465</name>
</gene>
<evidence type="ECO:0000256" key="5">
    <source>
        <dbReference type="ARBA" id="ARBA00022741"/>
    </source>
</evidence>
<dbReference type="Proteomes" id="UP000319014">
    <property type="component" value="Unassembled WGS sequence"/>
</dbReference>
<dbReference type="GO" id="GO:0004673">
    <property type="term" value="F:protein histidine kinase activity"/>
    <property type="evidence" value="ECO:0007669"/>
    <property type="project" value="UniProtKB-EC"/>
</dbReference>
<dbReference type="InterPro" id="IPR013656">
    <property type="entry name" value="PAS_4"/>
</dbReference>
<keyword evidence="4" id="KW-0808">Transferase</keyword>
<name>A0A521EQ93_9RHOB</name>
<dbReference type="InterPro" id="IPR011102">
    <property type="entry name" value="Sig_transdc_His_kinase_HWE"/>
</dbReference>
<protein>
    <recommendedName>
        <fullName evidence="2">histidine kinase</fullName>
        <ecNumber evidence="2">2.7.13.3</ecNumber>
    </recommendedName>
</protein>
<feature type="domain" description="Signal transduction histidine kinase HWE region" evidence="9">
    <location>
        <begin position="279"/>
        <end position="358"/>
    </location>
</feature>
<proteinExistence type="predicted"/>
<dbReference type="InterPro" id="IPR036890">
    <property type="entry name" value="HATPase_C_sf"/>
</dbReference>
<sequence length="462" mass="50606">MPKDALQQRNTELGNYDMSAHVLAYDWAATPLGPMQDWSPRRLALVDTVLSHGFPMIALLGPDLVQVYNDGYAQILGGKHPGGLGQPTQTCWPEVWHINGPIYARVMQGDVITREDGLYPLARSGQLKDAWFTLTYSPIRDDLGAVDGVLVTMIETTARILAERQRDETLAQLQEAEQRQRFLLELSDRLRLSDDPEGTATRMIAAHFGASDVRFVKDPQPIEGVLTVGGLQARKQGWTAPEIALLEQAAERALAAIEKARAEAALRDALDYQKLLLAELQHRVRNSLGIIGLIAERSGDSAPDAAGYRATFLGRLGAFARVQAAVTRNPDQGLDLRGILLDELDAFPPKGLHLDGKPVLLKPRAAERLTLAFHELATNAAKYGALRDEAGRLSVSWSVDADGLTIIWRETGVPDVTTPTRLGFGSEIIQQALAYDLGASTRMDYEADGLCCHIRLPTRQLA</sequence>
<evidence type="ECO:0000256" key="7">
    <source>
        <dbReference type="ARBA" id="ARBA00022840"/>
    </source>
</evidence>
<reference evidence="10 11" key="1">
    <citation type="submission" date="2017-05" db="EMBL/GenBank/DDBJ databases">
        <authorList>
            <person name="Varghese N."/>
            <person name="Submissions S."/>
        </authorList>
    </citation>
    <scope>NUCLEOTIDE SEQUENCE [LARGE SCALE GENOMIC DNA]</scope>
    <source>
        <strain evidence="10 11">DSM 100094</strain>
    </source>
</reference>
<evidence type="ECO:0000256" key="3">
    <source>
        <dbReference type="ARBA" id="ARBA00022553"/>
    </source>
</evidence>
<dbReference type="Pfam" id="PF07536">
    <property type="entry name" value="HWE_HK"/>
    <property type="match status" value="1"/>
</dbReference>
<keyword evidence="6 10" id="KW-0418">Kinase</keyword>